<comment type="caution">
    <text evidence="3">The sequence shown here is derived from an EMBL/GenBank/DDBJ whole genome shotgun (WGS) entry which is preliminary data.</text>
</comment>
<keyword evidence="4" id="KW-1185">Reference proteome</keyword>
<feature type="domain" description="AMP-dependent synthetase/ligase" evidence="1">
    <location>
        <begin position="61"/>
        <end position="208"/>
    </location>
</feature>
<organism evidence="3 4">
    <name type="scientific">Christiangramia oceanisediminis</name>
    <dbReference type="NCBI Taxonomy" id="2920386"/>
    <lineage>
        <taxon>Bacteria</taxon>
        <taxon>Pseudomonadati</taxon>
        <taxon>Bacteroidota</taxon>
        <taxon>Flavobacteriia</taxon>
        <taxon>Flavobacteriales</taxon>
        <taxon>Flavobacteriaceae</taxon>
        <taxon>Christiangramia</taxon>
    </lineage>
</organism>
<dbReference type="PANTHER" id="PTHR43201:SF32">
    <property type="entry name" value="2-SUCCINYLBENZOATE--COA LIGASE, CHLOROPLASTIC_PEROXISOMAL"/>
    <property type="match status" value="1"/>
</dbReference>
<dbReference type="InterPro" id="IPR025110">
    <property type="entry name" value="AMP-bd_C"/>
</dbReference>
<dbReference type="Gene3D" id="3.40.50.12780">
    <property type="entry name" value="N-terminal domain of ligase-like"/>
    <property type="match status" value="1"/>
</dbReference>
<dbReference type="Gene3D" id="3.30.300.30">
    <property type="match status" value="1"/>
</dbReference>
<dbReference type="InterPro" id="IPR045851">
    <property type="entry name" value="AMP-bd_C_sf"/>
</dbReference>
<dbReference type="EMBL" id="JANCNS010000003">
    <property type="protein sequence ID" value="MCP9201111.1"/>
    <property type="molecule type" value="Genomic_DNA"/>
</dbReference>
<dbReference type="Proteomes" id="UP001155280">
    <property type="component" value="Unassembled WGS sequence"/>
</dbReference>
<evidence type="ECO:0000259" key="1">
    <source>
        <dbReference type="Pfam" id="PF00501"/>
    </source>
</evidence>
<evidence type="ECO:0000313" key="4">
    <source>
        <dbReference type="Proteomes" id="UP001155280"/>
    </source>
</evidence>
<dbReference type="InterPro" id="IPR000873">
    <property type="entry name" value="AMP-dep_synth/lig_dom"/>
</dbReference>
<dbReference type="Pfam" id="PF13193">
    <property type="entry name" value="AMP-binding_C"/>
    <property type="match status" value="1"/>
</dbReference>
<dbReference type="AlphaFoldDB" id="A0A9X2KZK7"/>
<dbReference type="GO" id="GO:0031956">
    <property type="term" value="F:medium-chain fatty acid-CoA ligase activity"/>
    <property type="evidence" value="ECO:0007669"/>
    <property type="project" value="TreeGrafter"/>
</dbReference>
<reference evidence="3" key="1">
    <citation type="submission" date="2022-07" db="EMBL/GenBank/DDBJ databases">
        <title>Gramela sediminis sp. nov., isolated from deep-sea sediment of the Indian Ocean.</title>
        <authorList>
            <person name="Shi H."/>
        </authorList>
    </citation>
    <scope>NUCLEOTIDE SEQUENCE</scope>
    <source>
        <strain evidence="3">GC03-9</strain>
    </source>
</reference>
<sequence length="366" mass="41975">MAEKYKVPETHPDFRLNRLHFSNSELKQVAYSLIKEGEPFEEQIGSFLLDWLRPTSYIEVHTSGSTGKPKKIRLKKEHMVNSAMATARFFDLPPGTTALLCLPVDYIAGKMMLVRAMFCGWHLDTVPPSSNPLDQVFKVYDFSAMTPFQLDNSIARLHLVKKLIIGGGTVSPRLVKMIADVDCKIFETYGMTETCSHVAAKRLNSKKKKKNGERPFKLLPNITISQDERGCLIIKAPNLHDEEIVTNDVVEILTYKKFRWKGRYDNVINSGGIKIYPEEIEKKLNKKLDRRFFVTSMPDDALGEQLVLFVEDDFSEDTIAELHQTIREMKTLGKYEKPKKIYLIEKFEETPNGKIHRENTLKSKVS</sequence>
<dbReference type="GO" id="GO:0006631">
    <property type="term" value="P:fatty acid metabolic process"/>
    <property type="evidence" value="ECO:0007669"/>
    <property type="project" value="TreeGrafter"/>
</dbReference>
<protein>
    <submittedName>
        <fullName evidence="3">AMP-binding protein</fullName>
    </submittedName>
</protein>
<dbReference type="Pfam" id="PF00501">
    <property type="entry name" value="AMP-binding"/>
    <property type="match status" value="1"/>
</dbReference>
<dbReference type="RefSeq" id="WP_241552778.1">
    <property type="nucleotide sequence ID" value="NZ_JANCNS010000003.1"/>
</dbReference>
<evidence type="ECO:0000313" key="3">
    <source>
        <dbReference type="EMBL" id="MCP9201111.1"/>
    </source>
</evidence>
<dbReference type="PANTHER" id="PTHR43201">
    <property type="entry name" value="ACYL-COA SYNTHETASE"/>
    <property type="match status" value="1"/>
</dbReference>
<feature type="domain" description="AMP-binding enzyme C-terminal" evidence="2">
    <location>
        <begin position="293"/>
        <end position="354"/>
    </location>
</feature>
<evidence type="ECO:0000259" key="2">
    <source>
        <dbReference type="Pfam" id="PF13193"/>
    </source>
</evidence>
<dbReference type="InterPro" id="IPR042099">
    <property type="entry name" value="ANL_N_sf"/>
</dbReference>
<name>A0A9X2KZK7_9FLAO</name>
<proteinExistence type="predicted"/>
<dbReference type="SUPFAM" id="SSF56801">
    <property type="entry name" value="Acetyl-CoA synthetase-like"/>
    <property type="match status" value="1"/>
</dbReference>
<accession>A0A9X2KZK7</accession>
<gene>
    <name evidence="3" type="ORF">MKO06_14430</name>
</gene>